<gene>
    <name evidence="1" type="ORF">S01H1_31619</name>
</gene>
<comment type="caution">
    <text evidence="1">The sequence shown here is derived from an EMBL/GenBank/DDBJ whole genome shotgun (WGS) entry which is preliminary data.</text>
</comment>
<accession>X0TX92</accession>
<reference evidence="1" key="1">
    <citation type="journal article" date="2014" name="Front. Microbiol.">
        <title>High frequency of phylogenetically diverse reductive dehalogenase-homologous genes in deep subseafloor sedimentary metagenomes.</title>
        <authorList>
            <person name="Kawai M."/>
            <person name="Futagami T."/>
            <person name="Toyoda A."/>
            <person name="Takaki Y."/>
            <person name="Nishi S."/>
            <person name="Hori S."/>
            <person name="Arai W."/>
            <person name="Tsubouchi T."/>
            <person name="Morono Y."/>
            <person name="Uchiyama I."/>
            <person name="Ito T."/>
            <person name="Fujiyama A."/>
            <person name="Inagaki F."/>
            <person name="Takami H."/>
        </authorList>
    </citation>
    <scope>NUCLEOTIDE SEQUENCE</scope>
    <source>
        <strain evidence="1">Expedition CK06-06</strain>
    </source>
</reference>
<protein>
    <submittedName>
        <fullName evidence="1">Uncharacterized protein</fullName>
    </submittedName>
</protein>
<name>X0TX92_9ZZZZ</name>
<dbReference type="AlphaFoldDB" id="X0TX92"/>
<proteinExistence type="predicted"/>
<evidence type="ECO:0000313" key="1">
    <source>
        <dbReference type="EMBL" id="GAF91786.1"/>
    </source>
</evidence>
<organism evidence="1">
    <name type="scientific">marine sediment metagenome</name>
    <dbReference type="NCBI Taxonomy" id="412755"/>
    <lineage>
        <taxon>unclassified sequences</taxon>
        <taxon>metagenomes</taxon>
        <taxon>ecological metagenomes</taxon>
    </lineage>
</organism>
<sequence length="161" mass="18663">DGFLWMQLRITINNSPSPIGGTHWGTVQLNKTIDIVDCPDGGALVMFRDRMFNWSFMPFPMKQYRVTATQNKAFRNINEGREKYNVDSYDSLRLNTGFIDEKYNDMFEDLLASPVVYVVDSVGGLVRHIVRDTTIAYRTRRNNRLIQYEMAFSQSIKNFSA</sequence>
<feature type="non-terminal residue" evidence="1">
    <location>
        <position position="1"/>
    </location>
</feature>
<dbReference type="EMBL" id="BARS01019516">
    <property type="protein sequence ID" value="GAF91786.1"/>
    <property type="molecule type" value="Genomic_DNA"/>
</dbReference>